<feature type="chain" id="PRO_5032861292" evidence="1">
    <location>
        <begin position="24"/>
        <end position="320"/>
    </location>
</feature>
<dbReference type="OrthoDB" id="6912871at2759"/>
<dbReference type="EMBL" id="CAJOBZ010000049">
    <property type="protein sequence ID" value="CAF4915417.1"/>
    <property type="molecule type" value="Genomic_DNA"/>
</dbReference>
<proteinExistence type="predicted"/>
<reference evidence="2" key="1">
    <citation type="submission" date="2021-02" db="EMBL/GenBank/DDBJ databases">
        <authorList>
            <person name="Steward A R."/>
        </authorList>
    </citation>
    <scope>NUCLEOTIDE SEQUENCE</scope>
</reference>
<dbReference type="AlphaFoldDB" id="A0A821W1K9"/>
<accession>A0A821W1K9</accession>
<keyword evidence="1" id="KW-0732">Signal</keyword>
<evidence type="ECO:0000313" key="3">
    <source>
        <dbReference type="Proteomes" id="UP000663880"/>
    </source>
</evidence>
<feature type="signal peptide" evidence="1">
    <location>
        <begin position="1"/>
        <end position="23"/>
    </location>
</feature>
<evidence type="ECO:0000256" key="1">
    <source>
        <dbReference type="SAM" id="SignalP"/>
    </source>
</evidence>
<organism evidence="2 3">
    <name type="scientific">Pieris macdunnoughi</name>
    <dbReference type="NCBI Taxonomy" id="345717"/>
    <lineage>
        <taxon>Eukaryota</taxon>
        <taxon>Metazoa</taxon>
        <taxon>Ecdysozoa</taxon>
        <taxon>Arthropoda</taxon>
        <taxon>Hexapoda</taxon>
        <taxon>Insecta</taxon>
        <taxon>Pterygota</taxon>
        <taxon>Neoptera</taxon>
        <taxon>Endopterygota</taxon>
        <taxon>Lepidoptera</taxon>
        <taxon>Glossata</taxon>
        <taxon>Ditrysia</taxon>
        <taxon>Papilionoidea</taxon>
        <taxon>Pieridae</taxon>
        <taxon>Pierinae</taxon>
        <taxon>Pieris</taxon>
    </lineage>
</organism>
<keyword evidence="3" id="KW-1185">Reference proteome</keyword>
<gene>
    <name evidence="2" type="ORF">PMACD_LOCUS12534</name>
</gene>
<evidence type="ECO:0000313" key="2">
    <source>
        <dbReference type="EMBL" id="CAF4915417.1"/>
    </source>
</evidence>
<dbReference type="Proteomes" id="UP000663880">
    <property type="component" value="Unassembled WGS sequence"/>
</dbReference>
<protein>
    <submittedName>
        <fullName evidence="2">Uncharacterized protein</fullName>
    </submittedName>
</protein>
<comment type="caution">
    <text evidence="2">The sequence shown here is derived from an EMBL/GenBank/DDBJ whole genome shotgun (WGS) entry which is preliminary data.</text>
</comment>
<sequence>MGCSVNWTILYLGLMVWGGAVQCQNCAGQTNQVDKNRDPNTGSSRSQLMNTLLTVAAANGVLPDLLPVIQPSLSESKDTPKTLNLIQLSPNRSKEPVVTGKPLAPSLQPIATPLRASRYPFYNTPLQMTFTPRLTPSNVVPASQAVESPYKVQPSAGIQAIPATWQANRSDWLQEPPMPANLQITPPAFIANERKEETPAQFPIDYDSLPVNLQINLPSQNPPQITVVSASPNRAPEVLPNPYPYHPPIIIDRGDSLNSILPIMLVALIANDRDNCGCNCCCSCSKNVVPIPYPIPFPVNSPVVTNSRSDKSSNDDDKDR</sequence>
<name>A0A821W1K9_9NEOP</name>